<dbReference type="STRING" id="373903.Hore_03510"/>
<sequence length="220" mass="26286">MTELKLLENRKEKLQSEVDGWKEYEDKVKVLLPFEEIQKLEKEIELLKLKERIVNKEIEKERAIRGQSKELDSIFIRLQKEIEVKKEKIRDTREIGKSIRITYHNKSIEEDPRKDIKKELARQSKYQKIVELLGQHIELIQKLNVNVSNIINNVTDYNKGYVIDRLVSPSRDKKERLRELKKSYEQKIARGRGLKNELQRVEKELEETRAELIARKELAV</sequence>
<keyword evidence="1" id="KW-0175">Coiled coil</keyword>
<evidence type="ECO:0000313" key="2">
    <source>
        <dbReference type="EMBL" id="ACL69112.1"/>
    </source>
</evidence>
<feature type="coiled-coil region" evidence="1">
    <location>
        <begin position="4"/>
        <end position="59"/>
    </location>
</feature>
<evidence type="ECO:0000313" key="3">
    <source>
        <dbReference type="Proteomes" id="UP000000719"/>
    </source>
</evidence>
<dbReference type="HOGENOM" id="CLU_1254483_0_0_9"/>
<dbReference type="AlphaFoldDB" id="B8D1N5"/>
<dbReference type="EMBL" id="CP001098">
    <property type="protein sequence ID" value="ACL69112.1"/>
    <property type="molecule type" value="Genomic_DNA"/>
</dbReference>
<evidence type="ECO:0000256" key="1">
    <source>
        <dbReference type="SAM" id="Coils"/>
    </source>
</evidence>
<dbReference type="RefSeq" id="WP_012635300.1">
    <property type="nucleotide sequence ID" value="NC_011899.1"/>
</dbReference>
<dbReference type="Proteomes" id="UP000000719">
    <property type="component" value="Chromosome"/>
</dbReference>
<protein>
    <submittedName>
        <fullName evidence="2">Uncharacterized protein</fullName>
    </submittedName>
</protein>
<keyword evidence="3" id="KW-1185">Reference proteome</keyword>
<organism evidence="2 3">
    <name type="scientific">Halothermothrix orenii (strain H 168 / OCM 544 / DSM 9562)</name>
    <dbReference type="NCBI Taxonomy" id="373903"/>
    <lineage>
        <taxon>Bacteria</taxon>
        <taxon>Bacillati</taxon>
        <taxon>Bacillota</taxon>
        <taxon>Clostridia</taxon>
        <taxon>Halanaerobiales</taxon>
        <taxon>Halothermotrichaceae</taxon>
        <taxon>Halothermothrix</taxon>
    </lineage>
</organism>
<reference evidence="2 3" key="1">
    <citation type="journal article" date="2009" name="PLoS ONE">
        <title>Genome analysis of the anaerobic thermohalophilic bacterium Halothermothrix orenii.</title>
        <authorList>
            <person name="Mavromatis K."/>
            <person name="Ivanova N."/>
            <person name="Anderson I."/>
            <person name="Lykidis A."/>
            <person name="Hooper S.D."/>
            <person name="Sun H."/>
            <person name="Kunin V."/>
            <person name="Lapidus A."/>
            <person name="Hugenholtz P."/>
            <person name="Patel B."/>
            <person name="Kyrpides N.C."/>
        </authorList>
    </citation>
    <scope>NUCLEOTIDE SEQUENCE [LARGE SCALE GENOMIC DNA]</scope>
    <source>
        <strain evidence="3">H 168 / OCM 544 / DSM 9562</strain>
    </source>
</reference>
<gene>
    <name evidence="2" type="ordered locus">Hore_03510</name>
</gene>
<proteinExistence type="predicted"/>
<accession>B8D1N5</accession>
<name>B8D1N5_HALOH</name>
<dbReference type="KEGG" id="hor:Hore_03510"/>
<feature type="coiled-coil region" evidence="1">
    <location>
        <begin position="170"/>
        <end position="218"/>
    </location>
</feature>